<dbReference type="PROSITE" id="PS51384">
    <property type="entry name" value="FAD_FR"/>
    <property type="match status" value="1"/>
</dbReference>
<evidence type="ECO:0000256" key="3">
    <source>
        <dbReference type="ARBA" id="ARBA00012229"/>
    </source>
</evidence>
<keyword evidence="6" id="KW-0479">Metal-binding</keyword>
<dbReference type="InterPro" id="IPR000971">
    <property type="entry name" value="Globin"/>
</dbReference>
<evidence type="ECO:0000313" key="17">
    <source>
        <dbReference type="Proteomes" id="UP000254047"/>
    </source>
</evidence>
<organism evidence="15 17">
    <name type="scientific">Staphylococcus petrasii</name>
    <dbReference type="NCBI Taxonomy" id="1276936"/>
    <lineage>
        <taxon>Bacteria</taxon>
        <taxon>Bacillati</taxon>
        <taxon>Bacillota</taxon>
        <taxon>Bacilli</taxon>
        <taxon>Bacillales</taxon>
        <taxon>Staphylococcaceae</taxon>
        <taxon>Staphylococcus</taxon>
    </lineage>
</organism>
<dbReference type="GO" id="GO:0071500">
    <property type="term" value="P:cellular response to nitrosative stress"/>
    <property type="evidence" value="ECO:0007669"/>
    <property type="project" value="TreeGrafter"/>
</dbReference>
<comment type="similarity">
    <text evidence="12">Belongs to the globin family.</text>
</comment>
<dbReference type="SUPFAM" id="SSF52343">
    <property type="entry name" value="Ferredoxin reductase-like, C-terminal NADP-linked domain"/>
    <property type="match status" value="1"/>
</dbReference>
<dbReference type="PRINTS" id="PR00409">
    <property type="entry name" value="PHDIOXRDTASE"/>
</dbReference>
<dbReference type="CDD" id="cd14777">
    <property type="entry name" value="Yhb1-globin-like"/>
    <property type="match status" value="1"/>
</dbReference>
<dbReference type="GO" id="GO:0071949">
    <property type="term" value="F:FAD binding"/>
    <property type="evidence" value="ECO:0007669"/>
    <property type="project" value="TreeGrafter"/>
</dbReference>
<dbReference type="CDD" id="cd06184">
    <property type="entry name" value="flavohem_like_fad_nad_binding"/>
    <property type="match status" value="1"/>
</dbReference>
<evidence type="ECO:0000256" key="9">
    <source>
        <dbReference type="ARBA" id="ARBA00023027"/>
    </source>
</evidence>
<accession>A0A380G0A8</accession>
<dbReference type="Proteomes" id="UP000254047">
    <property type="component" value="Unassembled WGS sequence"/>
</dbReference>
<evidence type="ECO:0000256" key="6">
    <source>
        <dbReference type="ARBA" id="ARBA00022723"/>
    </source>
</evidence>
<keyword evidence="5 12" id="KW-0561">Oxygen transport</keyword>
<dbReference type="FunFam" id="1.10.490.10:FF:000003">
    <property type="entry name" value="Flavohemoprotein"/>
    <property type="match status" value="1"/>
</dbReference>
<keyword evidence="9" id="KW-0520">NAD</keyword>
<feature type="domain" description="FAD-binding FR-type" evidence="14">
    <location>
        <begin position="147"/>
        <end position="254"/>
    </location>
</feature>
<keyword evidence="15" id="KW-0560">Oxidoreductase</keyword>
<feature type="domain" description="Globin" evidence="13">
    <location>
        <begin position="1"/>
        <end position="138"/>
    </location>
</feature>
<evidence type="ECO:0000256" key="8">
    <source>
        <dbReference type="ARBA" id="ARBA00023004"/>
    </source>
</evidence>
<evidence type="ECO:0000256" key="2">
    <source>
        <dbReference type="ARBA" id="ARBA00006401"/>
    </source>
</evidence>
<keyword evidence="18" id="KW-1185">Reference proteome</keyword>
<dbReference type="OrthoDB" id="9801223at2"/>
<evidence type="ECO:0000313" key="15">
    <source>
        <dbReference type="EMBL" id="SUM44564.1"/>
    </source>
</evidence>
<dbReference type="GO" id="GO:0046872">
    <property type="term" value="F:metal ion binding"/>
    <property type="evidence" value="ECO:0007669"/>
    <property type="project" value="UniProtKB-KW"/>
</dbReference>
<comment type="similarity">
    <text evidence="2">In the C-terminal section; belongs to the flavoprotein pyridine nucleotide cytochrome reductase family.</text>
</comment>
<dbReference type="GO" id="GO:0046210">
    <property type="term" value="P:nitric oxide catabolic process"/>
    <property type="evidence" value="ECO:0007669"/>
    <property type="project" value="TreeGrafter"/>
</dbReference>
<keyword evidence="8" id="KW-0408">Iron</keyword>
<keyword evidence="4 12" id="KW-0349">Heme</keyword>
<evidence type="ECO:0000256" key="12">
    <source>
        <dbReference type="RuleBase" id="RU000356"/>
    </source>
</evidence>
<name>A0A380G0A8_9STAP</name>
<dbReference type="InterPro" id="IPR001433">
    <property type="entry name" value="OxRdtase_FAD/NAD-bd"/>
</dbReference>
<dbReference type="Pfam" id="PF00970">
    <property type="entry name" value="FAD_binding_6"/>
    <property type="match status" value="1"/>
</dbReference>
<dbReference type="EMBL" id="SRLS01000004">
    <property type="protein sequence ID" value="TGE18519.1"/>
    <property type="molecule type" value="Genomic_DNA"/>
</dbReference>
<evidence type="ECO:0000256" key="7">
    <source>
        <dbReference type="ARBA" id="ARBA00022857"/>
    </source>
</evidence>
<evidence type="ECO:0000256" key="10">
    <source>
        <dbReference type="ARBA" id="ARBA00048649"/>
    </source>
</evidence>
<evidence type="ECO:0000256" key="4">
    <source>
        <dbReference type="ARBA" id="ARBA00022617"/>
    </source>
</evidence>
<dbReference type="EC" id="1.14.12.17" evidence="3"/>
<dbReference type="InterPro" id="IPR009050">
    <property type="entry name" value="Globin-like_sf"/>
</dbReference>
<dbReference type="Gene3D" id="2.40.30.10">
    <property type="entry name" value="Translation factors"/>
    <property type="match status" value="1"/>
</dbReference>
<comment type="catalytic activity">
    <reaction evidence="11">
        <text>2 nitric oxide + NADPH + 2 O2 = 2 nitrate + NADP(+) + H(+)</text>
        <dbReference type="Rhea" id="RHEA:19465"/>
        <dbReference type="ChEBI" id="CHEBI:15378"/>
        <dbReference type="ChEBI" id="CHEBI:15379"/>
        <dbReference type="ChEBI" id="CHEBI:16480"/>
        <dbReference type="ChEBI" id="CHEBI:17632"/>
        <dbReference type="ChEBI" id="CHEBI:57783"/>
        <dbReference type="ChEBI" id="CHEBI:58349"/>
        <dbReference type="EC" id="1.14.12.17"/>
    </reaction>
</comment>
<dbReference type="PANTHER" id="PTHR43396:SF3">
    <property type="entry name" value="FLAVOHEMOPROTEIN"/>
    <property type="match status" value="1"/>
</dbReference>
<evidence type="ECO:0000256" key="11">
    <source>
        <dbReference type="ARBA" id="ARBA00049433"/>
    </source>
</evidence>
<comment type="cofactor">
    <cofactor evidence="1">
        <name>heme b</name>
        <dbReference type="ChEBI" id="CHEBI:60344"/>
    </cofactor>
</comment>
<dbReference type="InterPro" id="IPR008333">
    <property type="entry name" value="Cbr1-like_FAD-bd_dom"/>
</dbReference>
<dbReference type="InterPro" id="IPR017938">
    <property type="entry name" value="Riboflavin_synthase-like_b-brl"/>
</dbReference>
<dbReference type="GO" id="GO:0020037">
    <property type="term" value="F:heme binding"/>
    <property type="evidence" value="ECO:0007669"/>
    <property type="project" value="InterPro"/>
</dbReference>
<dbReference type="Gene3D" id="3.40.50.80">
    <property type="entry name" value="Nucleotide-binding domain of ferredoxin-NADP reductase (FNR) module"/>
    <property type="match status" value="1"/>
</dbReference>
<dbReference type="PANTHER" id="PTHR43396">
    <property type="entry name" value="FLAVOHEMOPROTEIN"/>
    <property type="match status" value="1"/>
</dbReference>
<evidence type="ECO:0000259" key="13">
    <source>
        <dbReference type="PROSITE" id="PS01033"/>
    </source>
</evidence>
<dbReference type="InterPro" id="IPR012292">
    <property type="entry name" value="Globin/Proto"/>
</dbReference>
<dbReference type="GO" id="GO:0005344">
    <property type="term" value="F:oxygen carrier activity"/>
    <property type="evidence" value="ECO:0007669"/>
    <property type="project" value="UniProtKB-KW"/>
</dbReference>
<dbReference type="GO" id="GO:0019825">
    <property type="term" value="F:oxygen binding"/>
    <property type="evidence" value="ECO:0007669"/>
    <property type="project" value="InterPro"/>
</dbReference>
<evidence type="ECO:0000313" key="16">
    <source>
        <dbReference type="EMBL" id="TGE18519.1"/>
    </source>
</evidence>
<dbReference type="InterPro" id="IPR039261">
    <property type="entry name" value="FNR_nucleotide-bd"/>
</dbReference>
<dbReference type="Pfam" id="PF00175">
    <property type="entry name" value="NAD_binding_1"/>
    <property type="match status" value="1"/>
</dbReference>
<dbReference type="InterPro" id="IPR017927">
    <property type="entry name" value="FAD-bd_FR_type"/>
</dbReference>
<dbReference type="PROSITE" id="PS01033">
    <property type="entry name" value="GLOBIN"/>
    <property type="match status" value="1"/>
</dbReference>
<evidence type="ECO:0000313" key="18">
    <source>
        <dbReference type="Proteomes" id="UP000297598"/>
    </source>
</evidence>
<dbReference type="Pfam" id="PF00042">
    <property type="entry name" value="Globin"/>
    <property type="match status" value="1"/>
</dbReference>
<comment type="catalytic activity">
    <reaction evidence="10">
        <text>2 nitric oxide + NADH + 2 O2 = 2 nitrate + NAD(+) + H(+)</text>
        <dbReference type="Rhea" id="RHEA:19469"/>
        <dbReference type="ChEBI" id="CHEBI:15378"/>
        <dbReference type="ChEBI" id="CHEBI:15379"/>
        <dbReference type="ChEBI" id="CHEBI:16480"/>
        <dbReference type="ChEBI" id="CHEBI:17632"/>
        <dbReference type="ChEBI" id="CHEBI:57540"/>
        <dbReference type="ChEBI" id="CHEBI:57945"/>
        <dbReference type="EC" id="1.14.12.17"/>
    </reaction>
</comment>
<dbReference type="AlphaFoldDB" id="A0A380G0A8"/>
<dbReference type="GO" id="GO:0008941">
    <property type="term" value="F:nitric oxide dioxygenase NAD(P)H activity"/>
    <property type="evidence" value="ECO:0007669"/>
    <property type="project" value="UniProtKB-EC"/>
</dbReference>
<proteinExistence type="inferred from homology"/>
<keyword evidence="7" id="KW-0521">NADP</keyword>
<dbReference type="Proteomes" id="UP000297598">
    <property type="component" value="Unassembled WGS sequence"/>
</dbReference>
<sequence>MLNEQEKAIIKETVPVLQQKGTEITSYFYKRMFKQHPELKNMFNQTNQQKGFQSTALAQSVLAAAVNIENLANILPVVKEIAYKHCALQVPPAGYDIVGENLIEAIKAVVGLGDEDPIIQTWKKAYQEIADVFIQVEKDIYSKMLWDGFKPFKIEKIEQLSSNIKAFTVTSNEYDLSQFIPGNYITVDVSSSKMPYRAKRHYSIVGGDNTHLTFAVKRDVTTEHEGEVSTILHDELKEGDDINLSAPVGPFMVENTEHPQLFIGAGIGVTPLVSMFREVVDKGSQAQFIQVTGDVNDTPFTSLLKDISEKAETANYELYDRASNGYLTKEYLDKFINNETEVYVCGGTQFLQSVIELLKEMDVDQSHIHFETFVPKLSVAV</sequence>
<dbReference type="EMBL" id="UHDO01000001">
    <property type="protein sequence ID" value="SUM44564.1"/>
    <property type="molecule type" value="Genomic_DNA"/>
</dbReference>
<dbReference type="SUPFAM" id="SSF63380">
    <property type="entry name" value="Riboflavin synthase domain-like"/>
    <property type="match status" value="1"/>
</dbReference>
<evidence type="ECO:0000256" key="5">
    <source>
        <dbReference type="ARBA" id="ARBA00022621"/>
    </source>
</evidence>
<gene>
    <name evidence="15" type="primary">hmp</name>
    <name evidence="16" type="ORF">BJR09_03895</name>
    <name evidence="15" type="ORF">NCTC13830_01970</name>
</gene>
<evidence type="ECO:0000259" key="14">
    <source>
        <dbReference type="PROSITE" id="PS51384"/>
    </source>
</evidence>
<protein>
    <recommendedName>
        <fullName evidence="3">nitric oxide dioxygenase</fullName>
        <ecNumber evidence="3">1.14.12.17</ecNumber>
    </recommendedName>
</protein>
<reference evidence="16 18" key="2">
    <citation type="submission" date="2019-04" db="EMBL/GenBank/DDBJ databases">
        <title>Genomic characterization of Staphylococcus petrasii strains.</title>
        <authorList>
            <person name="Vrbovska V."/>
            <person name="Kovarovic V."/>
            <person name="Maslanova I."/>
            <person name="Indrakova A."/>
            <person name="Petras P."/>
            <person name="Sedo O."/>
            <person name="Svec P."/>
            <person name="Fisarova L."/>
            <person name="Sedlacek I."/>
            <person name="Doskar J."/>
            <person name="Pantucek R."/>
        </authorList>
    </citation>
    <scope>NUCLEOTIDE SEQUENCE [LARGE SCALE GENOMIC DNA]</scope>
    <source>
        <strain evidence="16 18">P5404</strain>
    </source>
</reference>
<evidence type="ECO:0000256" key="1">
    <source>
        <dbReference type="ARBA" id="ARBA00001970"/>
    </source>
</evidence>
<dbReference type="Gene3D" id="1.10.490.10">
    <property type="entry name" value="Globins"/>
    <property type="match status" value="1"/>
</dbReference>
<keyword evidence="12" id="KW-0813">Transport</keyword>
<dbReference type="SUPFAM" id="SSF46458">
    <property type="entry name" value="Globin-like"/>
    <property type="match status" value="1"/>
</dbReference>
<dbReference type="RefSeq" id="WP_103299193.1">
    <property type="nucleotide sequence ID" value="NZ_PPQT01000206.1"/>
</dbReference>
<reference evidence="15 17" key="1">
    <citation type="submission" date="2018-06" db="EMBL/GenBank/DDBJ databases">
        <authorList>
            <consortium name="Pathogen Informatics"/>
            <person name="Doyle S."/>
        </authorList>
    </citation>
    <scope>NUCLEOTIDE SEQUENCE [LARGE SCALE GENOMIC DNA]</scope>
    <source>
        <strain evidence="15 17">NCTC13830</strain>
    </source>
</reference>
<keyword evidence="16" id="KW-0223">Dioxygenase</keyword>